<feature type="compositionally biased region" description="Acidic residues" evidence="1">
    <location>
        <begin position="226"/>
        <end position="240"/>
    </location>
</feature>
<evidence type="ECO:0000313" key="2">
    <source>
        <dbReference type="EMBL" id="KAK1431417.1"/>
    </source>
</evidence>
<feature type="compositionally biased region" description="Basic and acidic residues" evidence="1">
    <location>
        <begin position="254"/>
        <end position="263"/>
    </location>
</feature>
<protein>
    <submittedName>
        <fullName evidence="2">Uncharacterized protein</fullName>
    </submittedName>
</protein>
<gene>
    <name evidence="2" type="ORF">QVD17_07876</name>
</gene>
<name>A0AAD8P494_TARER</name>
<organism evidence="2 3">
    <name type="scientific">Tagetes erecta</name>
    <name type="common">African marigold</name>
    <dbReference type="NCBI Taxonomy" id="13708"/>
    <lineage>
        <taxon>Eukaryota</taxon>
        <taxon>Viridiplantae</taxon>
        <taxon>Streptophyta</taxon>
        <taxon>Embryophyta</taxon>
        <taxon>Tracheophyta</taxon>
        <taxon>Spermatophyta</taxon>
        <taxon>Magnoliopsida</taxon>
        <taxon>eudicotyledons</taxon>
        <taxon>Gunneridae</taxon>
        <taxon>Pentapetalae</taxon>
        <taxon>asterids</taxon>
        <taxon>campanulids</taxon>
        <taxon>Asterales</taxon>
        <taxon>Asteraceae</taxon>
        <taxon>Asteroideae</taxon>
        <taxon>Heliantheae alliance</taxon>
        <taxon>Tageteae</taxon>
        <taxon>Tagetes</taxon>
    </lineage>
</organism>
<dbReference type="Proteomes" id="UP001229421">
    <property type="component" value="Unassembled WGS sequence"/>
</dbReference>
<dbReference type="EMBL" id="JAUHHV010000002">
    <property type="protein sequence ID" value="KAK1431417.1"/>
    <property type="molecule type" value="Genomic_DNA"/>
</dbReference>
<dbReference type="AlphaFoldDB" id="A0AAD8P494"/>
<evidence type="ECO:0000313" key="3">
    <source>
        <dbReference type="Proteomes" id="UP001229421"/>
    </source>
</evidence>
<keyword evidence="3" id="KW-1185">Reference proteome</keyword>
<reference evidence="2" key="1">
    <citation type="journal article" date="2023" name="bioRxiv">
        <title>Improved chromosome-level genome assembly for marigold (Tagetes erecta).</title>
        <authorList>
            <person name="Jiang F."/>
            <person name="Yuan L."/>
            <person name="Wang S."/>
            <person name="Wang H."/>
            <person name="Xu D."/>
            <person name="Wang A."/>
            <person name="Fan W."/>
        </authorList>
    </citation>
    <scope>NUCLEOTIDE SEQUENCE</scope>
    <source>
        <strain evidence="2">WSJ</strain>
        <tissue evidence="2">Leaf</tissue>
    </source>
</reference>
<feature type="region of interest" description="Disordered" evidence="1">
    <location>
        <begin position="1"/>
        <end position="59"/>
    </location>
</feature>
<feature type="compositionally biased region" description="Acidic residues" evidence="1">
    <location>
        <begin position="1"/>
        <end position="18"/>
    </location>
</feature>
<proteinExistence type="predicted"/>
<comment type="caution">
    <text evidence="2">The sequence shown here is derived from an EMBL/GenBank/DDBJ whole genome shotgun (WGS) entry which is preliminary data.</text>
</comment>
<feature type="compositionally biased region" description="Acidic residues" evidence="1">
    <location>
        <begin position="26"/>
        <end position="51"/>
    </location>
</feature>
<evidence type="ECO:0000256" key="1">
    <source>
        <dbReference type="SAM" id="MobiDB-lite"/>
    </source>
</evidence>
<feature type="region of interest" description="Disordered" evidence="1">
    <location>
        <begin position="226"/>
        <end position="263"/>
    </location>
</feature>
<sequence>MQEDLVDEVPDVLLDDDEYFARHPEDEDSDGDDGNDDGGDDAESESNSEEAEPMKTEIEVVEPTVVEEPIEVASGIEEDVVEIPRDVSVQYVRKKKKTVEKPEEIDVLQIAQTVMAEAESIAQIDEVDAGITDPITDDITTALPQTAENIGQGQIESIQSGSVAETEVFEVTESEKEAGSEDTVQFEPIQAEAVEVESAPEIEAEVASQFEPVQTDDAPMIEALDDLDIDWTESEDEAEPEPVQNTVEELPDDLDQRSESGLT</sequence>
<accession>A0AAD8P494</accession>